<dbReference type="GO" id="GO:0009089">
    <property type="term" value="P:lysine biosynthetic process via diaminopimelate"/>
    <property type="evidence" value="ECO:0007669"/>
    <property type="project" value="TreeGrafter"/>
</dbReference>
<evidence type="ECO:0000256" key="2">
    <source>
        <dbReference type="ARBA" id="ARBA00023015"/>
    </source>
</evidence>
<dbReference type="SUPFAM" id="SSF53850">
    <property type="entry name" value="Periplasmic binding protein-like II"/>
    <property type="match status" value="1"/>
</dbReference>
<dbReference type="EMBL" id="PDNV01000004">
    <property type="protein sequence ID" value="PLC54643.1"/>
    <property type="molecule type" value="Genomic_DNA"/>
</dbReference>
<dbReference type="PANTHER" id="PTHR30427">
    <property type="entry name" value="TRANSCRIPTIONAL ACTIVATOR PROTEIN LYSR"/>
    <property type="match status" value="1"/>
</dbReference>
<comment type="caution">
    <text evidence="6">The sequence shown here is derived from an EMBL/GenBank/DDBJ whole genome shotgun (WGS) entry which is preliminary data.</text>
</comment>
<dbReference type="InterPro" id="IPR000847">
    <property type="entry name" value="LysR_HTH_N"/>
</dbReference>
<dbReference type="Gene3D" id="1.10.10.10">
    <property type="entry name" value="Winged helix-like DNA-binding domain superfamily/Winged helix DNA-binding domain"/>
    <property type="match status" value="1"/>
</dbReference>
<dbReference type="GO" id="GO:0003700">
    <property type="term" value="F:DNA-binding transcription factor activity"/>
    <property type="evidence" value="ECO:0007669"/>
    <property type="project" value="InterPro"/>
</dbReference>
<dbReference type="AlphaFoldDB" id="A0A2N4UHY9"/>
<dbReference type="PROSITE" id="PS50931">
    <property type="entry name" value="HTH_LYSR"/>
    <property type="match status" value="1"/>
</dbReference>
<evidence type="ECO:0000256" key="4">
    <source>
        <dbReference type="ARBA" id="ARBA00023163"/>
    </source>
</evidence>
<proteinExistence type="inferred from homology"/>
<keyword evidence="2" id="KW-0805">Transcription regulation</keyword>
<name>A0A2N4UHY9_9BURK</name>
<dbReference type="RefSeq" id="WP_102069412.1">
    <property type="nucleotide sequence ID" value="NZ_PDNV01000004.1"/>
</dbReference>
<dbReference type="Pfam" id="PF00126">
    <property type="entry name" value="HTH_1"/>
    <property type="match status" value="1"/>
</dbReference>
<dbReference type="PRINTS" id="PR00039">
    <property type="entry name" value="HTHLYSR"/>
</dbReference>
<dbReference type="InterPro" id="IPR005119">
    <property type="entry name" value="LysR_subst-bd"/>
</dbReference>
<accession>A0A2N4UHY9</accession>
<sequence>MLLKEIEVFRTVMTCGTTSKAAKLLGVSQPAISQSLRRLEAQAGIALFLRLRGRLHATPEAQALLVEVDRCFVGLDAIEHRLRSLRQFSGGRLSVASLPALGIGFLPRVLGSMDLLAKQRTISLQIMSSREVRERLLSGQCDMGLMADEVSTIGLEHSFFSRLNGIIALPATHPLAGKSIIKPTDLHGQPFIALNPEDTSRRQLQVILDKHSVTPSVLVETPYSVSVCEMVQQGLGIGLVSPVMALDYAQRGIVLRRFTETITFTCILGFPVGKQLTSFTQAFLSAMRTQLEKDMKTLDALMS</sequence>
<dbReference type="Pfam" id="PF03466">
    <property type="entry name" value="LysR_substrate"/>
    <property type="match status" value="1"/>
</dbReference>
<dbReference type="GO" id="GO:0010628">
    <property type="term" value="P:positive regulation of gene expression"/>
    <property type="evidence" value="ECO:0007669"/>
    <property type="project" value="TreeGrafter"/>
</dbReference>
<gene>
    <name evidence="6" type="ORF">CR155_07765</name>
</gene>
<comment type="similarity">
    <text evidence="1">Belongs to the LysR transcriptional regulatory family.</text>
</comment>
<protein>
    <submittedName>
        <fullName evidence="6">LysR family transcriptional regulator</fullName>
    </submittedName>
</protein>
<evidence type="ECO:0000259" key="5">
    <source>
        <dbReference type="PROSITE" id="PS50931"/>
    </source>
</evidence>
<feature type="domain" description="HTH lysR-type" evidence="5">
    <location>
        <begin position="1"/>
        <end position="58"/>
    </location>
</feature>
<dbReference type="Gene3D" id="3.40.190.290">
    <property type="match status" value="1"/>
</dbReference>
<evidence type="ECO:0000313" key="6">
    <source>
        <dbReference type="EMBL" id="PLC54643.1"/>
    </source>
</evidence>
<keyword evidence="7" id="KW-1185">Reference proteome</keyword>
<organism evidence="6 7">
    <name type="scientific">Pollutimonas nitritireducens</name>
    <dbReference type="NCBI Taxonomy" id="2045209"/>
    <lineage>
        <taxon>Bacteria</taxon>
        <taxon>Pseudomonadati</taxon>
        <taxon>Pseudomonadota</taxon>
        <taxon>Betaproteobacteria</taxon>
        <taxon>Burkholderiales</taxon>
        <taxon>Alcaligenaceae</taxon>
        <taxon>Pollutimonas</taxon>
    </lineage>
</organism>
<dbReference type="InterPro" id="IPR036388">
    <property type="entry name" value="WH-like_DNA-bd_sf"/>
</dbReference>
<evidence type="ECO:0000313" key="7">
    <source>
        <dbReference type="Proteomes" id="UP000234328"/>
    </source>
</evidence>
<dbReference type="GO" id="GO:0043565">
    <property type="term" value="F:sequence-specific DNA binding"/>
    <property type="evidence" value="ECO:0007669"/>
    <property type="project" value="TreeGrafter"/>
</dbReference>
<evidence type="ECO:0000256" key="1">
    <source>
        <dbReference type="ARBA" id="ARBA00009437"/>
    </source>
</evidence>
<reference evidence="6 7" key="1">
    <citation type="submission" date="2017-10" db="EMBL/GenBank/DDBJ databases">
        <title>Two draft genome sequences of Pusillimonas sp. strains isolated from a nitrate- and radionuclide-contaminated groundwater in Russia.</title>
        <authorList>
            <person name="Grouzdev D.S."/>
            <person name="Tourova T.P."/>
            <person name="Goeva M.A."/>
            <person name="Babich T.L."/>
            <person name="Sokolova D.S."/>
            <person name="Abdullin R."/>
            <person name="Poltaraus A.B."/>
            <person name="Toshchakov S.V."/>
            <person name="Nazina T.N."/>
        </authorList>
    </citation>
    <scope>NUCLEOTIDE SEQUENCE [LARGE SCALE GENOMIC DNA]</scope>
    <source>
        <strain evidence="6 7">JR1/69-2-13</strain>
    </source>
</reference>
<dbReference type="PANTHER" id="PTHR30427:SF1">
    <property type="entry name" value="TRANSCRIPTIONAL ACTIVATOR PROTEIN LYSR"/>
    <property type="match status" value="1"/>
</dbReference>
<evidence type="ECO:0000256" key="3">
    <source>
        <dbReference type="ARBA" id="ARBA00023125"/>
    </source>
</evidence>
<dbReference type="OrthoDB" id="110033at2"/>
<keyword evidence="3" id="KW-0238">DNA-binding</keyword>
<keyword evidence="4" id="KW-0804">Transcription</keyword>
<dbReference type="Proteomes" id="UP000234328">
    <property type="component" value="Unassembled WGS sequence"/>
</dbReference>
<dbReference type="SUPFAM" id="SSF46785">
    <property type="entry name" value="Winged helix' DNA-binding domain"/>
    <property type="match status" value="1"/>
</dbReference>
<dbReference type="InterPro" id="IPR036390">
    <property type="entry name" value="WH_DNA-bd_sf"/>
</dbReference>